<gene>
    <name evidence="1" type="ORF">YA0852_05925</name>
</gene>
<accession>A0ABS0UEC2</accession>
<dbReference type="EMBL" id="JAEILG010000011">
    <property type="protein sequence ID" value="MBI6563649.1"/>
    <property type="molecule type" value="Genomic_DNA"/>
</dbReference>
<reference evidence="1 2" key="1">
    <citation type="submission" date="2020-12" db="EMBL/GenBank/DDBJ databases">
        <title>Comparative genomic insights into the epidemiology and virulence of plant pathogenic Pseudomonads from Turkey.</title>
        <authorList>
            <person name="Dillon M."/>
            <person name="Ruiz-Bedoya T."/>
            <person name="Bendalovic-Torma C."/>
            <person name="Guttman K.M."/>
            <person name="Kwak H."/>
            <person name="Middleton M.A."/>
            <person name="Wang P.W."/>
            <person name="Horuz S."/>
            <person name="Aysan Y."/>
            <person name="Guttman D.S."/>
        </authorList>
    </citation>
    <scope>NUCLEOTIDE SEQUENCE [LARGE SCALE GENOMIC DNA]</scope>
    <source>
        <strain evidence="1 2">S5_IA_2b</strain>
    </source>
</reference>
<name>A0ABS0UEC2_9PSED</name>
<organism evidence="1 2">
    <name type="scientific">Pseudomonas synxantha</name>
    <dbReference type="NCBI Taxonomy" id="47883"/>
    <lineage>
        <taxon>Bacteria</taxon>
        <taxon>Pseudomonadati</taxon>
        <taxon>Pseudomonadota</taxon>
        <taxon>Gammaproteobacteria</taxon>
        <taxon>Pseudomonadales</taxon>
        <taxon>Pseudomonadaceae</taxon>
        <taxon>Pseudomonas</taxon>
    </lineage>
</organism>
<sequence>MGYHQDSKLTKEARHIAATSDAAHAAISASVSLILSCDRVFIKKVEAIYEHLQVNTTVGLVVVDDELIVVTAS</sequence>
<comment type="caution">
    <text evidence="1">The sequence shown here is derived from an EMBL/GenBank/DDBJ whole genome shotgun (WGS) entry which is preliminary data.</text>
</comment>
<keyword evidence="2" id="KW-1185">Reference proteome</keyword>
<evidence type="ECO:0000313" key="1">
    <source>
        <dbReference type="EMBL" id="MBI6563649.1"/>
    </source>
</evidence>
<dbReference type="Proteomes" id="UP000648914">
    <property type="component" value="Unassembled WGS sequence"/>
</dbReference>
<evidence type="ECO:0000313" key="2">
    <source>
        <dbReference type="Proteomes" id="UP000648914"/>
    </source>
</evidence>
<protein>
    <submittedName>
        <fullName evidence="1">Uncharacterized protein</fullName>
    </submittedName>
</protein>
<proteinExistence type="predicted"/>